<dbReference type="Gene3D" id="1.10.287.700">
    <property type="entry name" value="Helix hairpin bin"/>
    <property type="match status" value="1"/>
</dbReference>
<organism evidence="4 5">
    <name type="scientific">Steinernema hermaphroditum</name>
    <dbReference type="NCBI Taxonomy" id="289476"/>
    <lineage>
        <taxon>Eukaryota</taxon>
        <taxon>Metazoa</taxon>
        <taxon>Ecdysozoa</taxon>
        <taxon>Nematoda</taxon>
        <taxon>Chromadorea</taxon>
        <taxon>Rhabditida</taxon>
        <taxon>Tylenchina</taxon>
        <taxon>Panagrolaimomorpha</taxon>
        <taxon>Strongyloidoidea</taxon>
        <taxon>Steinernematidae</taxon>
        <taxon>Steinernema</taxon>
    </lineage>
</organism>
<dbReference type="Proteomes" id="UP001175271">
    <property type="component" value="Unassembled WGS sequence"/>
</dbReference>
<feature type="chain" id="PRO_5041416483" evidence="3">
    <location>
        <begin position="20"/>
        <end position="227"/>
    </location>
</feature>
<gene>
    <name evidence="4" type="ORF">QR680_017273</name>
</gene>
<accession>A0AA39LP26</accession>
<dbReference type="Pfam" id="PF17064">
    <property type="entry name" value="QVR"/>
    <property type="match status" value="1"/>
</dbReference>
<protein>
    <submittedName>
        <fullName evidence="4">Uncharacterized protein</fullName>
    </submittedName>
</protein>
<name>A0AA39LP26_9BILA</name>
<keyword evidence="2" id="KW-0325">Glycoprotein</keyword>
<dbReference type="AlphaFoldDB" id="A0AA39LP26"/>
<dbReference type="PANTHER" id="PTHR33562:SF2">
    <property type="entry name" value="PROTEIN QUIVER"/>
    <property type="match status" value="1"/>
</dbReference>
<feature type="signal peptide" evidence="3">
    <location>
        <begin position="1"/>
        <end position="19"/>
    </location>
</feature>
<dbReference type="InterPro" id="IPR050975">
    <property type="entry name" value="Sleep_regulator"/>
</dbReference>
<keyword evidence="5" id="KW-1185">Reference proteome</keyword>
<keyword evidence="1 3" id="KW-0732">Signal</keyword>
<dbReference type="CDD" id="cd00117">
    <property type="entry name" value="TFP"/>
    <property type="match status" value="1"/>
</dbReference>
<evidence type="ECO:0000256" key="1">
    <source>
        <dbReference type="ARBA" id="ARBA00022729"/>
    </source>
</evidence>
<evidence type="ECO:0000313" key="5">
    <source>
        <dbReference type="Proteomes" id="UP001175271"/>
    </source>
</evidence>
<dbReference type="EMBL" id="JAUCMV010000004">
    <property type="protein sequence ID" value="KAK0404074.1"/>
    <property type="molecule type" value="Genomic_DNA"/>
</dbReference>
<evidence type="ECO:0000313" key="4">
    <source>
        <dbReference type="EMBL" id="KAK0404074.1"/>
    </source>
</evidence>
<dbReference type="PANTHER" id="PTHR33562">
    <property type="entry name" value="ATILLA, ISOFORM B-RELATED-RELATED"/>
    <property type="match status" value="1"/>
</dbReference>
<dbReference type="GO" id="GO:0030431">
    <property type="term" value="P:sleep"/>
    <property type="evidence" value="ECO:0007669"/>
    <property type="project" value="InterPro"/>
</dbReference>
<comment type="caution">
    <text evidence="4">The sequence shown here is derived from an EMBL/GenBank/DDBJ whole genome shotgun (WGS) entry which is preliminary data.</text>
</comment>
<evidence type="ECO:0000256" key="3">
    <source>
        <dbReference type="SAM" id="SignalP"/>
    </source>
</evidence>
<dbReference type="GO" id="GO:0032222">
    <property type="term" value="P:regulation of synaptic transmission, cholinergic"/>
    <property type="evidence" value="ECO:0007669"/>
    <property type="project" value="InterPro"/>
</dbReference>
<proteinExistence type="predicted"/>
<dbReference type="InterPro" id="IPR031424">
    <property type="entry name" value="QVR-like"/>
</dbReference>
<sequence length="227" mass="24053">MKFRAFLLALIAVAAVAHAKDDIKSALEKTKDTVVDGVSKAADAASGTTSDLADNANDVGGKISDKVAAGIEKKKEALADVKEKLKPNAEKPVAAAAVAVPGTVSCYQCNSASDGEEKCHSSEQSELEPFLKKCPALLEGAFKDREAKGCRKIIQTVGEDTSRTIRECAYTEDPDAEGTGRKRTGNKGISMYYYQCGNESDQKPCNTAVSHFVGLGTIFAAAYIAFF</sequence>
<evidence type="ECO:0000256" key="2">
    <source>
        <dbReference type="ARBA" id="ARBA00023180"/>
    </source>
</evidence>
<reference evidence="4" key="1">
    <citation type="submission" date="2023-06" db="EMBL/GenBank/DDBJ databases">
        <title>Genomic analysis of the entomopathogenic nematode Steinernema hermaphroditum.</title>
        <authorList>
            <person name="Schwarz E.M."/>
            <person name="Heppert J.K."/>
            <person name="Baniya A."/>
            <person name="Schwartz H.T."/>
            <person name="Tan C.-H."/>
            <person name="Antoshechkin I."/>
            <person name="Sternberg P.W."/>
            <person name="Goodrich-Blair H."/>
            <person name="Dillman A.R."/>
        </authorList>
    </citation>
    <scope>NUCLEOTIDE SEQUENCE</scope>
    <source>
        <strain evidence="4">PS9179</strain>
        <tissue evidence="4">Whole animal</tissue>
    </source>
</reference>